<dbReference type="EMBL" id="JAIWYP010000001">
    <property type="protein sequence ID" value="KAH3889133.1"/>
    <property type="molecule type" value="Genomic_DNA"/>
</dbReference>
<dbReference type="AlphaFoldDB" id="A0A9D4N769"/>
<organism evidence="2 3">
    <name type="scientific">Dreissena polymorpha</name>
    <name type="common">Zebra mussel</name>
    <name type="synonym">Mytilus polymorpha</name>
    <dbReference type="NCBI Taxonomy" id="45954"/>
    <lineage>
        <taxon>Eukaryota</taxon>
        <taxon>Metazoa</taxon>
        <taxon>Spiralia</taxon>
        <taxon>Lophotrochozoa</taxon>
        <taxon>Mollusca</taxon>
        <taxon>Bivalvia</taxon>
        <taxon>Autobranchia</taxon>
        <taxon>Heteroconchia</taxon>
        <taxon>Euheterodonta</taxon>
        <taxon>Imparidentia</taxon>
        <taxon>Neoheterodontei</taxon>
        <taxon>Myida</taxon>
        <taxon>Dreissenoidea</taxon>
        <taxon>Dreissenidae</taxon>
        <taxon>Dreissena</taxon>
    </lineage>
</organism>
<comment type="caution">
    <text evidence="2">The sequence shown here is derived from an EMBL/GenBank/DDBJ whole genome shotgun (WGS) entry which is preliminary data.</text>
</comment>
<protein>
    <recommendedName>
        <fullName evidence="4">Lebercilin</fullName>
    </recommendedName>
</protein>
<feature type="compositionally biased region" description="Polar residues" evidence="1">
    <location>
        <begin position="317"/>
        <end position="327"/>
    </location>
</feature>
<dbReference type="GO" id="GO:0042073">
    <property type="term" value="P:intraciliary transport"/>
    <property type="evidence" value="ECO:0007669"/>
    <property type="project" value="TreeGrafter"/>
</dbReference>
<dbReference type="Proteomes" id="UP000828390">
    <property type="component" value="Unassembled WGS sequence"/>
</dbReference>
<feature type="region of interest" description="Disordered" evidence="1">
    <location>
        <begin position="497"/>
        <end position="516"/>
    </location>
</feature>
<dbReference type="InterPro" id="IPR026188">
    <property type="entry name" value="Lebercilin-like"/>
</dbReference>
<evidence type="ECO:0000313" key="2">
    <source>
        <dbReference type="EMBL" id="KAH3889133.1"/>
    </source>
</evidence>
<proteinExistence type="predicted"/>
<feature type="compositionally biased region" description="Basic and acidic residues" evidence="1">
    <location>
        <begin position="167"/>
        <end position="302"/>
    </location>
</feature>
<reference evidence="2" key="2">
    <citation type="submission" date="2020-11" db="EMBL/GenBank/DDBJ databases">
        <authorList>
            <person name="McCartney M.A."/>
            <person name="Auch B."/>
            <person name="Kono T."/>
            <person name="Mallez S."/>
            <person name="Becker A."/>
            <person name="Gohl D.M."/>
            <person name="Silverstein K.A.T."/>
            <person name="Koren S."/>
            <person name="Bechman K.B."/>
            <person name="Herman A."/>
            <person name="Abrahante J.E."/>
            <person name="Garbe J."/>
        </authorList>
    </citation>
    <scope>NUCLEOTIDE SEQUENCE</scope>
    <source>
        <strain evidence="2">Duluth1</strain>
        <tissue evidence="2">Whole animal</tissue>
    </source>
</reference>
<accession>A0A9D4N769</accession>
<reference evidence="2" key="1">
    <citation type="journal article" date="2019" name="bioRxiv">
        <title>The Genome of the Zebra Mussel, Dreissena polymorpha: A Resource for Invasive Species Research.</title>
        <authorList>
            <person name="McCartney M.A."/>
            <person name="Auch B."/>
            <person name="Kono T."/>
            <person name="Mallez S."/>
            <person name="Zhang Y."/>
            <person name="Obille A."/>
            <person name="Becker A."/>
            <person name="Abrahante J.E."/>
            <person name="Garbe J."/>
            <person name="Badalamenti J.P."/>
            <person name="Herman A."/>
            <person name="Mangelson H."/>
            <person name="Liachko I."/>
            <person name="Sullivan S."/>
            <person name="Sone E.D."/>
            <person name="Koren S."/>
            <person name="Silverstein K.A.T."/>
            <person name="Beckman K.B."/>
            <person name="Gohl D.M."/>
        </authorList>
    </citation>
    <scope>NUCLEOTIDE SEQUENCE</scope>
    <source>
        <strain evidence="2">Duluth1</strain>
        <tissue evidence="2">Whole animal</tissue>
    </source>
</reference>
<dbReference type="GO" id="GO:0005930">
    <property type="term" value="C:axoneme"/>
    <property type="evidence" value="ECO:0007669"/>
    <property type="project" value="TreeGrafter"/>
</dbReference>
<evidence type="ECO:0000256" key="1">
    <source>
        <dbReference type="SAM" id="MobiDB-lite"/>
    </source>
</evidence>
<feature type="compositionally biased region" description="Basic and acidic residues" evidence="1">
    <location>
        <begin position="146"/>
        <end position="160"/>
    </location>
</feature>
<feature type="compositionally biased region" description="Basic and acidic residues" evidence="1">
    <location>
        <begin position="102"/>
        <end position="137"/>
    </location>
</feature>
<evidence type="ECO:0000313" key="3">
    <source>
        <dbReference type="Proteomes" id="UP000828390"/>
    </source>
</evidence>
<evidence type="ECO:0008006" key="4">
    <source>
        <dbReference type="Google" id="ProtNLM"/>
    </source>
</evidence>
<dbReference type="PANTHER" id="PTHR16650">
    <property type="entry name" value="C21ORF13-RELATED"/>
    <property type="match status" value="1"/>
</dbReference>
<feature type="region of interest" description="Disordered" evidence="1">
    <location>
        <begin position="64"/>
        <end position="469"/>
    </location>
</feature>
<sequence length="535" mass="62944">MEAKDVKIKELERYIQNLEKNHRHELGIERARQKDVTKQLTELREQHDKLNITVQEKEKEIQMKNIYVQRAQQKPPHRLPNSYNGTPQGTPPPRRRRQSLSEADKMTPRDRAKMMEEKRRDELKKQRELKMTKKKPGEFLYEEEEQHDKIKREKELRRMQEDDEKKEEERREREEKEQREMEERERRMNEEAQRDAEERRSREERERMKREAQEREQREKERREREEREEREREKKLKREQEERERRERERLEQERRAAEERRKFEDDVTVQAERKKKDEILAKLREIDEGGAGRKKDKESANDPFFVTQVKEDSTDSMASKKSYTFTKPIENLHKGKPARKDPPSSNTSFTVGPGRKTRNDVGSIETGGYNPTFGSKHGGGGPTSTAATKTFSLFDDEDSKSRSTVPPKPANKSKLMEDLFGSSDNNAPKHNDLFSSSKPVPKRTRETRGGFPWDEDGPSTKNQSEGFKAKRENSATLFGGGSALVNDEDFQKSSIRNNATLPRRPKQATATLSSKPTVNAVDHFDDEIEEVIL</sequence>
<keyword evidence="3" id="KW-1185">Reference proteome</keyword>
<dbReference type="PANTHER" id="PTHR16650:SF6">
    <property type="entry name" value="GH21622P"/>
    <property type="match status" value="1"/>
</dbReference>
<name>A0A9D4N769_DREPO</name>
<feature type="compositionally biased region" description="Basic and acidic residues" evidence="1">
    <location>
        <begin position="332"/>
        <end position="344"/>
    </location>
</feature>
<gene>
    <name evidence="2" type="ORF">DPMN_013183</name>
</gene>